<dbReference type="RefSeq" id="WP_181985505.1">
    <property type="nucleotide sequence ID" value="NZ_CP060632.1"/>
</dbReference>
<reference evidence="2 3" key="1">
    <citation type="submission" date="2020-08" db="EMBL/GenBank/DDBJ databases">
        <authorList>
            <person name="Liu C."/>
            <person name="Sun Q."/>
        </authorList>
    </citation>
    <scope>NUCLEOTIDE SEQUENCE [LARGE SCALE GENOMIC DNA]</scope>
    <source>
        <strain evidence="2 3">NSJ-4</strain>
    </source>
</reference>
<dbReference type="Pfam" id="PF01547">
    <property type="entry name" value="SBP_bac_1"/>
    <property type="match status" value="1"/>
</dbReference>
<gene>
    <name evidence="2" type="ORF">H9Q76_09700</name>
</gene>
<keyword evidence="1" id="KW-0732">Signal</keyword>
<dbReference type="Gene3D" id="3.40.190.10">
    <property type="entry name" value="Periplasmic binding protein-like II"/>
    <property type="match status" value="2"/>
</dbReference>
<organism evidence="2 3">
    <name type="scientific">Wujia chipingensis</name>
    <dbReference type="NCBI Taxonomy" id="2763670"/>
    <lineage>
        <taxon>Bacteria</taxon>
        <taxon>Bacillati</taxon>
        <taxon>Bacillota</taxon>
        <taxon>Clostridia</taxon>
        <taxon>Lachnospirales</taxon>
        <taxon>Lachnospiraceae</taxon>
        <taxon>Wujia</taxon>
    </lineage>
</organism>
<accession>A0A7G9FKC9</accession>
<sequence length="417" mass="47502">MKNKYRGISICLIVCLIFLSGCSGNSKPVVYESTTEISYSWWGNDDRHRYTLQALDIFTEQNQGQIEVQANYGSWGGYENKMHIYMRSHNAPDVMQINYAWLSEYADEENGFYNLYDLKDIIHLENYTPEELAYGEMDGKLYAVPISFNTPMFYYNKTIYASYGLEIPKTWDDLFAAAKVMSRDGIYPLGTTKKQLFLMLVAYLEQIKGKESVKADGSLQLTKADIAFMLDFYKRLIDEDVLMPIDSFDRNAFSTGKAAGTLAWISDAANYCTPLEENGAEVIVGDYLQDAAARKFGWCVKPATMYAISATTEYPEEAAKLLEFLLNSRDMAQLQGTEKGIPISDAAKAALQETQKLSGYEKQADDMRENYADRLEILQPVLENESVYDGFKVNADYYIYDKLSEDEVVEKLYEAIY</sequence>
<evidence type="ECO:0000313" key="2">
    <source>
        <dbReference type="EMBL" id="QNL99010.1"/>
    </source>
</evidence>
<keyword evidence="3" id="KW-1185">Reference proteome</keyword>
<name>A0A7G9FKC9_9FIRM</name>
<dbReference type="SUPFAM" id="SSF53850">
    <property type="entry name" value="Periplasmic binding protein-like II"/>
    <property type="match status" value="1"/>
</dbReference>
<feature type="signal peptide" evidence="1">
    <location>
        <begin position="1"/>
        <end position="26"/>
    </location>
</feature>
<evidence type="ECO:0000313" key="3">
    <source>
        <dbReference type="Proteomes" id="UP000515819"/>
    </source>
</evidence>
<dbReference type="Proteomes" id="UP000515819">
    <property type="component" value="Chromosome"/>
</dbReference>
<protein>
    <submittedName>
        <fullName evidence="2">Carbohydrate ABC transporter substrate-binding protein</fullName>
    </submittedName>
</protein>
<dbReference type="AlphaFoldDB" id="A0A7G9FKC9"/>
<dbReference type="EMBL" id="CP060632">
    <property type="protein sequence ID" value="QNL99010.1"/>
    <property type="molecule type" value="Genomic_DNA"/>
</dbReference>
<dbReference type="PANTHER" id="PTHR43649">
    <property type="entry name" value="ARABINOSE-BINDING PROTEIN-RELATED"/>
    <property type="match status" value="1"/>
</dbReference>
<dbReference type="PROSITE" id="PS51257">
    <property type="entry name" value="PROKAR_LIPOPROTEIN"/>
    <property type="match status" value="1"/>
</dbReference>
<evidence type="ECO:0000256" key="1">
    <source>
        <dbReference type="SAM" id="SignalP"/>
    </source>
</evidence>
<dbReference type="InterPro" id="IPR006059">
    <property type="entry name" value="SBP"/>
</dbReference>
<dbReference type="PANTHER" id="PTHR43649:SF11">
    <property type="entry name" value="ABC TRANSPORTER SUBSTRATE-BINDING PROTEIN YESO-RELATED"/>
    <property type="match status" value="1"/>
</dbReference>
<feature type="chain" id="PRO_5028979028" evidence="1">
    <location>
        <begin position="27"/>
        <end position="417"/>
    </location>
</feature>
<dbReference type="KEGG" id="wcp:H9Q76_09700"/>
<dbReference type="InterPro" id="IPR050490">
    <property type="entry name" value="Bact_solute-bd_prot1"/>
</dbReference>
<proteinExistence type="predicted"/>